<feature type="region of interest" description="Disordered" evidence="1">
    <location>
        <begin position="179"/>
        <end position="209"/>
    </location>
</feature>
<feature type="region of interest" description="Disordered" evidence="1">
    <location>
        <begin position="138"/>
        <end position="159"/>
    </location>
</feature>
<reference evidence="3 4" key="1">
    <citation type="submission" date="2022-03" db="EMBL/GenBank/DDBJ databases">
        <authorList>
            <person name="Nunn A."/>
            <person name="Chopra R."/>
            <person name="Nunn A."/>
            <person name="Contreras Garrido A."/>
        </authorList>
    </citation>
    <scope>NUCLEOTIDE SEQUENCE [LARGE SCALE GENOMIC DNA]</scope>
</reference>
<feature type="region of interest" description="Disordered" evidence="1">
    <location>
        <begin position="299"/>
        <end position="342"/>
    </location>
</feature>
<feature type="transmembrane region" description="Helical" evidence="2">
    <location>
        <begin position="532"/>
        <end position="552"/>
    </location>
</feature>
<keyword evidence="2" id="KW-0472">Membrane</keyword>
<evidence type="ECO:0000313" key="4">
    <source>
        <dbReference type="Proteomes" id="UP000836841"/>
    </source>
</evidence>
<dbReference type="InterPro" id="IPR052843">
    <property type="entry name" value="ER_body_metal_sequester"/>
</dbReference>
<feature type="region of interest" description="Disordered" evidence="1">
    <location>
        <begin position="1"/>
        <end position="92"/>
    </location>
</feature>
<accession>A0AAU9T548</accession>
<feature type="region of interest" description="Disordered" evidence="1">
    <location>
        <begin position="465"/>
        <end position="487"/>
    </location>
</feature>
<feature type="compositionally biased region" description="Polar residues" evidence="1">
    <location>
        <begin position="313"/>
        <end position="324"/>
    </location>
</feature>
<protein>
    <recommendedName>
        <fullName evidence="5">Membrane protein of ER body-like protein</fullName>
    </recommendedName>
</protein>
<dbReference type="Proteomes" id="UP000836841">
    <property type="component" value="Chromosome 7"/>
</dbReference>
<sequence length="600" mass="66582">MEPTTNPTPTQSSAGDGANGDGVYTDEFTKLPPDSPDGSEEEDGVDFSQEQDSNLVPIGSESREAIEFVSRSVDKNQSPETEDVVRAKETEPDSLNDDVEIVLKNQHKYYLYCPCCGEDITKTVKLVKKSDLQPTKDSIAENDAINTENGSRSEKQKTKLPPWFPVNFQQLFPSLYGHNKDEESGKKDVDSKSSPGSGNDLGISGEEPSIDVKIEKDRPSFPKCYLDVFAWLFLCSIIALSVFSTSPQQSPPIIPPHLDLPSISSLWLPPASVLLIVPTFVVLLLVIVAMRSRYSPISHHKVKGDKGVDSKSAETTSEEQSQKPQYHDDQAADRDEDSDKKTDIQKIYPIPLDPSPQEQPSMEILNKETHENAESETPANTQPEIPNSVVELEPSKAGNKLEILKSVVYGGLTQSITSLCTVTSAAASGASTMNVLALGVANLSSGLLLIFHSLQDLINEKPRIRTNTNEQKDSEEEEEEDRYEENLGRRERSRIHRLIAISSFVVCGLIPPLVYGFSFRRRIEKRQEYKTLAVYAVSMLCIVLLSIAKAYVSKRREYLKTLVRYTAMATTASGLSQFLGYLVSQWLEKSGFYDDFPETP</sequence>
<dbReference type="EMBL" id="OU466863">
    <property type="protein sequence ID" value="CAH2077739.1"/>
    <property type="molecule type" value="Genomic_DNA"/>
</dbReference>
<evidence type="ECO:0000256" key="1">
    <source>
        <dbReference type="SAM" id="MobiDB-lite"/>
    </source>
</evidence>
<evidence type="ECO:0000256" key="2">
    <source>
        <dbReference type="SAM" id="Phobius"/>
    </source>
</evidence>
<feature type="transmembrane region" description="Helical" evidence="2">
    <location>
        <begin position="224"/>
        <end position="246"/>
    </location>
</feature>
<proteinExistence type="predicted"/>
<dbReference type="PANTHER" id="PTHR38937">
    <property type="entry name" value="MEMBRANE PROTEIN OF ER BODY-LIKE PROTEIN"/>
    <property type="match status" value="1"/>
</dbReference>
<keyword evidence="2" id="KW-0812">Transmembrane</keyword>
<feature type="transmembrane region" description="Helical" evidence="2">
    <location>
        <begin position="498"/>
        <end position="517"/>
    </location>
</feature>
<feature type="compositionally biased region" description="Basic and acidic residues" evidence="1">
    <location>
        <begin position="179"/>
        <end position="191"/>
    </location>
</feature>
<name>A0AAU9T548_THLAR</name>
<dbReference type="AlphaFoldDB" id="A0AAU9T548"/>
<feature type="transmembrane region" description="Helical" evidence="2">
    <location>
        <begin position="266"/>
        <end position="290"/>
    </location>
</feature>
<dbReference type="PANTHER" id="PTHR38937:SF2">
    <property type="entry name" value="MEMBRANE PROTEIN OF ER BODY-LIKE PROTEIN ISOFORM X1"/>
    <property type="match status" value="1"/>
</dbReference>
<evidence type="ECO:0008006" key="5">
    <source>
        <dbReference type="Google" id="ProtNLM"/>
    </source>
</evidence>
<feature type="compositionally biased region" description="Polar residues" evidence="1">
    <location>
        <begin position="1"/>
        <end position="14"/>
    </location>
</feature>
<gene>
    <name evidence="3" type="ORF">TAV2_LOCUS25653</name>
</gene>
<feature type="compositionally biased region" description="Acidic residues" evidence="1">
    <location>
        <begin position="473"/>
        <end position="483"/>
    </location>
</feature>
<evidence type="ECO:0000313" key="3">
    <source>
        <dbReference type="EMBL" id="CAH2077739.1"/>
    </source>
</evidence>
<feature type="compositionally biased region" description="Basic and acidic residues" evidence="1">
    <location>
        <begin position="325"/>
        <end position="342"/>
    </location>
</feature>
<keyword evidence="2" id="KW-1133">Transmembrane helix</keyword>
<keyword evidence="4" id="KW-1185">Reference proteome</keyword>
<organism evidence="3 4">
    <name type="scientific">Thlaspi arvense</name>
    <name type="common">Field penny-cress</name>
    <dbReference type="NCBI Taxonomy" id="13288"/>
    <lineage>
        <taxon>Eukaryota</taxon>
        <taxon>Viridiplantae</taxon>
        <taxon>Streptophyta</taxon>
        <taxon>Embryophyta</taxon>
        <taxon>Tracheophyta</taxon>
        <taxon>Spermatophyta</taxon>
        <taxon>Magnoliopsida</taxon>
        <taxon>eudicotyledons</taxon>
        <taxon>Gunneridae</taxon>
        <taxon>Pentapetalae</taxon>
        <taxon>rosids</taxon>
        <taxon>malvids</taxon>
        <taxon>Brassicales</taxon>
        <taxon>Brassicaceae</taxon>
        <taxon>Thlaspideae</taxon>
        <taxon>Thlaspi</taxon>
    </lineage>
</organism>